<feature type="region of interest" description="Disordered" evidence="1">
    <location>
        <begin position="124"/>
        <end position="216"/>
    </location>
</feature>
<evidence type="ECO:0000313" key="3">
    <source>
        <dbReference type="Proteomes" id="UP000048908"/>
    </source>
</evidence>
<feature type="region of interest" description="Disordered" evidence="1">
    <location>
        <begin position="72"/>
        <end position="99"/>
    </location>
</feature>
<reference evidence="2 3" key="1">
    <citation type="submission" date="2015-07" db="EMBL/GenBank/DDBJ databases">
        <authorList>
            <person name="Noorani M."/>
        </authorList>
    </citation>
    <scope>NUCLEOTIDE SEQUENCE [LARGE SCALE GENOMIC DNA]</scope>
    <source>
        <strain evidence="2 3">CECT 5088</strain>
    </source>
</reference>
<dbReference type="AlphaFoldDB" id="A0A0M6XMH9"/>
<proteinExistence type="predicted"/>
<feature type="compositionally biased region" description="Basic and acidic residues" evidence="1">
    <location>
        <begin position="131"/>
        <end position="152"/>
    </location>
</feature>
<feature type="compositionally biased region" description="Basic and acidic residues" evidence="1">
    <location>
        <begin position="160"/>
        <end position="173"/>
    </location>
</feature>
<gene>
    <name evidence="2" type="ORF">JAN5088_00621</name>
</gene>
<evidence type="ECO:0000256" key="1">
    <source>
        <dbReference type="SAM" id="MobiDB-lite"/>
    </source>
</evidence>
<keyword evidence="3" id="KW-1185">Reference proteome</keyword>
<evidence type="ECO:0000313" key="2">
    <source>
        <dbReference type="EMBL" id="CTQ31862.1"/>
    </source>
</evidence>
<dbReference type="Proteomes" id="UP000048908">
    <property type="component" value="Unassembled WGS sequence"/>
</dbReference>
<dbReference type="EMBL" id="CXPG01000011">
    <property type="protein sequence ID" value="CTQ31862.1"/>
    <property type="molecule type" value="Genomic_DNA"/>
</dbReference>
<sequence>MSSTCPPRRRPRWWLGCSGCTGMIGRGWRRSSGMERPYPGLPTIGGRLPSGSAAIGRRSKRITPLRHRLSATACSDPDGPSMHPPLQRRRNCHKQDARSCRRRFDDRDRLGFFPVHHPRPIAARASGEVCEDVRKPPSERRPDQHPGIERTRPCRQPGKGRSESRDDAGHDSDGWDAASPPRRDVACARPIKTTCPPCAPRGAGPLSRKEQWRKRC</sequence>
<name>A0A0M6XMH9_9RHOB</name>
<accession>A0A0M6XMH9</accession>
<organism evidence="2 3">
    <name type="scientific">Jannaschia rubra</name>
    <dbReference type="NCBI Taxonomy" id="282197"/>
    <lineage>
        <taxon>Bacteria</taxon>
        <taxon>Pseudomonadati</taxon>
        <taxon>Pseudomonadota</taxon>
        <taxon>Alphaproteobacteria</taxon>
        <taxon>Rhodobacterales</taxon>
        <taxon>Roseobacteraceae</taxon>
        <taxon>Jannaschia</taxon>
    </lineage>
</organism>
<protein>
    <submittedName>
        <fullName evidence="2">Uncharacterized protein</fullName>
    </submittedName>
</protein>
<dbReference type="STRING" id="282197.SAMN04488517_1062"/>